<dbReference type="GO" id="GO:0003743">
    <property type="term" value="F:translation initiation factor activity"/>
    <property type="evidence" value="ECO:0007669"/>
    <property type="project" value="UniProtKB-UniRule"/>
</dbReference>
<reference evidence="8" key="2">
    <citation type="submission" date="2024-04" db="EMBL/GenBank/DDBJ databases">
        <authorList>
            <person name="Chen Y."/>
            <person name="Shah S."/>
            <person name="Dougan E. K."/>
            <person name="Thang M."/>
            <person name="Chan C."/>
        </authorList>
    </citation>
    <scope>NUCLEOTIDE SEQUENCE [LARGE SCALE GENOMIC DNA]</scope>
</reference>
<organism evidence="7">
    <name type="scientific">Cladocopium goreaui</name>
    <dbReference type="NCBI Taxonomy" id="2562237"/>
    <lineage>
        <taxon>Eukaryota</taxon>
        <taxon>Sar</taxon>
        <taxon>Alveolata</taxon>
        <taxon>Dinophyceae</taxon>
        <taxon>Suessiales</taxon>
        <taxon>Symbiodiniaceae</taxon>
        <taxon>Cladocopium</taxon>
    </lineage>
</organism>
<dbReference type="Proteomes" id="UP001152797">
    <property type="component" value="Unassembled WGS sequence"/>
</dbReference>
<dbReference type="GO" id="GO:0005852">
    <property type="term" value="C:eukaryotic translation initiation factor 3 complex"/>
    <property type="evidence" value="ECO:0007669"/>
    <property type="project" value="UniProtKB-UniRule"/>
</dbReference>
<evidence type="ECO:0000256" key="5">
    <source>
        <dbReference type="HAMAP-Rule" id="MF_03001"/>
    </source>
</evidence>
<dbReference type="PANTHER" id="PTHR14068:SF0">
    <property type="entry name" value="EUKARYOTIC TRANSLATION INITIATION FACTOR 3 SUBUNIT B"/>
    <property type="match status" value="1"/>
</dbReference>
<comment type="caution">
    <text evidence="7">The sequence shown here is derived from an EMBL/GenBank/DDBJ whole genome shotgun (WGS) entry which is preliminary data.</text>
</comment>
<comment type="function">
    <text evidence="5">RNA-binding component of the eukaryotic translation initiation factor 3 (eIF-3) complex, which is involved in protein synthesis of a specialized repertoire of mRNAs and, together with other initiation factors, stimulates binding of mRNA and methionyl-tRNAi to the 40S ribosome. The eIF-3 complex specifically targets and initiates translation of a subset of mRNAs involved in cell proliferation.</text>
</comment>
<evidence type="ECO:0000313" key="8">
    <source>
        <dbReference type="EMBL" id="CAL1174096.1"/>
    </source>
</evidence>
<evidence type="ECO:0000256" key="4">
    <source>
        <dbReference type="ARBA" id="ARBA00022917"/>
    </source>
</evidence>
<dbReference type="Gene3D" id="2.70.98.70">
    <property type="match status" value="1"/>
</dbReference>
<comment type="subcellular location">
    <subcellularLocation>
        <location evidence="5">Cytoplasm</location>
    </subcellularLocation>
</comment>
<keyword evidence="9" id="KW-1185">Reference proteome</keyword>
<dbReference type="Gene3D" id="1.50.10.100">
    <property type="entry name" value="Chondroitin AC/alginate lyase"/>
    <property type="match status" value="1"/>
</dbReference>
<dbReference type="OrthoDB" id="19037at2759"/>
<dbReference type="GO" id="GO:0033290">
    <property type="term" value="C:eukaryotic 48S preinitiation complex"/>
    <property type="evidence" value="ECO:0007669"/>
    <property type="project" value="UniProtKB-UniRule"/>
</dbReference>
<dbReference type="InterPro" id="IPR011400">
    <property type="entry name" value="EIF3B"/>
</dbReference>
<dbReference type="InterPro" id="IPR013979">
    <property type="entry name" value="TIF_beta_prop-like"/>
</dbReference>
<dbReference type="HAMAP" id="MF_03001">
    <property type="entry name" value="eIF3b"/>
    <property type="match status" value="1"/>
</dbReference>
<dbReference type="GO" id="GO:0031369">
    <property type="term" value="F:translation initiation factor binding"/>
    <property type="evidence" value="ECO:0007669"/>
    <property type="project" value="InterPro"/>
</dbReference>
<dbReference type="GO" id="GO:0003723">
    <property type="term" value="F:RNA binding"/>
    <property type="evidence" value="ECO:0007669"/>
    <property type="project" value="UniProtKB-UniRule"/>
</dbReference>
<reference evidence="7" key="1">
    <citation type="submission" date="2022-10" db="EMBL/GenBank/DDBJ databases">
        <authorList>
            <person name="Chen Y."/>
            <person name="Dougan E. K."/>
            <person name="Chan C."/>
            <person name="Rhodes N."/>
            <person name="Thang M."/>
        </authorList>
    </citation>
    <scope>NUCLEOTIDE SEQUENCE</scope>
</reference>
<comment type="similarity">
    <text evidence="5">Belongs to the eIF-3 subunit B family.</text>
</comment>
<gene>
    <name evidence="7" type="ORF">C1SCF055_LOCUS45112</name>
</gene>
<dbReference type="EMBL" id="CAMXCT020006828">
    <property type="protein sequence ID" value="CAL1174096.1"/>
    <property type="molecule type" value="Genomic_DNA"/>
</dbReference>
<keyword evidence="4 5" id="KW-0648">Protein biosynthesis</keyword>
<protein>
    <recommendedName>
        <fullName evidence="5">Eukaryotic translation initiation factor 3 subunit B</fullName>
        <shortName evidence="5">eIF3b</shortName>
    </recommendedName>
    <alternativeName>
        <fullName evidence="5">Eukaryotic translation initiation factor 3 subunit 9</fullName>
    </alternativeName>
</protein>
<keyword evidence="3 5" id="KW-0694">RNA-binding</keyword>
<dbReference type="PANTHER" id="PTHR14068">
    <property type="entry name" value="EUKARYOTIC TRANSLATION INITIATION FACTOR 3 EIF3 -RELATED"/>
    <property type="match status" value="1"/>
</dbReference>
<keyword evidence="1 5" id="KW-0963">Cytoplasm</keyword>
<proteinExistence type="inferred from homology"/>
<evidence type="ECO:0000256" key="1">
    <source>
        <dbReference type="ARBA" id="ARBA00022490"/>
    </source>
</evidence>
<dbReference type="EMBL" id="CAMXCT030006828">
    <property type="protein sequence ID" value="CAL4808033.1"/>
    <property type="molecule type" value="Genomic_DNA"/>
</dbReference>
<evidence type="ECO:0000313" key="9">
    <source>
        <dbReference type="Proteomes" id="UP001152797"/>
    </source>
</evidence>
<dbReference type="InterPro" id="IPR008929">
    <property type="entry name" value="Chondroitin_lyas"/>
</dbReference>
<dbReference type="EMBL" id="CAMXCT010006828">
    <property type="protein sequence ID" value="CAI4020721.1"/>
    <property type="molecule type" value="Genomic_DNA"/>
</dbReference>
<keyword evidence="2 5" id="KW-0396">Initiation factor</keyword>
<dbReference type="SUPFAM" id="SSF82171">
    <property type="entry name" value="DPP6 N-terminal domain-like"/>
    <property type="match status" value="1"/>
</dbReference>
<name>A0A9P1M4H3_9DINO</name>
<evidence type="ECO:0000313" key="7">
    <source>
        <dbReference type="EMBL" id="CAI4020721.1"/>
    </source>
</evidence>
<feature type="domain" description="Translation initiation factor beta propellor-like" evidence="6">
    <location>
        <begin position="286"/>
        <end position="486"/>
    </location>
</feature>
<dbReference type="GO" id="GO:0001732">
    <property type="term" value="P:formation of cytoplasmic translation initiation complex"/>
    <property type="evidence" value="ECO:0007669"/>
    <property type="project" value="UniProtKB-UniRule"/>
</dbReference>
<comment type="subunit">
    <text evidence="5">Component of the eukaryotic translation initiation factor 3 (eIF-3) complex.</text>
</comment>
<evidence type="ECO:0000256" key="2">
    <source>
        <dbReference type="ARBA" id="ARBA00022540"/>
    </source>
</evidence>
<dbReference type="GO" id="GO:0016282">
    <property type="term" value="C:eukaryotic 43S preinitiation complex"/>
    <property type="evidence" value="ECO:0007669"/>
    <property type="project" value="UniProtKB-UniRule"/>
</dbReference>
<sequence length="1748" mass="195662">MQAAQALDGMSLDKKHTFKVVKFDDFNRITSRADEFRPQRNLASYSRADFRTWLTDKKCWEQFLLRYQTETEIYWHDTTIGEPALCYGGEREKRTGKIWCDWQVQWSPLGHFLATFHKQGVALWAGPEFTKKIRFAHDGVKHLEFSPTEEYALTWNGTGALENDPQAVRIHRVLTGECVHKCRTPTVAPLGGDFPHFLWSYDGKYFAECNENAISVRETASFELIRDEDGKKKTLKFPDLSTFQWSPKDNLLSVWCLEQENNPARLVLVEIPSRRELASRSRTQVEASMHWQSEGDYLCLINTKLSKTKKKGATNLEIFRIREKNIPVDIVEVKDSVRGFHWETKGHRFSLLTSDESGHHPKMFIYGLSKEKCEALSFFDLPSNSYNNFFWAPEGQYFVCAAVGHGDLLFGGMTSDNKLEILHKDEHFMLTDVQWDPSSRYVITAVTQPMQNEIGGFKYSMEAGFAIWTFQGRVLHRQQKEKLWQISWRPHPPCLLNPAKQSSIRKNVKAYSKKYDHLDDQAKEAARNAFKNERESKMRHFKDVLARLDEYKFQRSEENGWAEAVERHLGEQGWEPMEVKTQEVIEVVEAPEWRRVVAILCHSAGRNVYSVWSAGSCGFVTEQGKNATQNALGERENHGKNTYDESHTERLPVMFKTLEQTTCRVKVITCWFLYVLPSLGDTTWEEISPLLIDDFAEDAKQNKGLLPFALPQVPGSSAAEELYAGVIVGKGYPFGAYKIGVSDGALTTTNDTAMAFAEASLCNVSSKLSPLTAGPSFTCTSSSCSGPGLSKGSTVCRSSFQPTGSSVQLGGRVGTYWAPALSWPSWAQFTFPAVPLGAGNITLRFTLDSRYRPELYGGNSCPNASQGKNCSLCTRGSWDFSVPAGVHLLWTAAGRGAYHITGPLKNLGEAFDAGEMTQILQPPKDLNLEVGEHPVITFFTFSQYPAFGEVDRDEHDRCSVSWSDQGQHAFKDKPLMIVSAELIYRQPLAVTTSEPPNEHPRLYGSNDDWFSQRVEPFFEAPCEDASEHNVGWFGGSGVADVKAHFEYSTRGFRSCYEAAKDGGDISSYGPARSYLQFDGEQLPSYTDGLKVMHLLRRLWACAAKNLESPESFTCEYNESEAERLAKSLATVDLHRFNRTTWYCGVSCGGAVGEVLFDLTTAEPVNYFSTWYDLLVSRSDLLSLEDASRVSASLKEQIGLFMSNFNTGHWNLWNGNNWTPHLCIAAMSWLVSFWHEDPSTAREVLAMINDILWLHRNMFTSDGVYVEGVAMYSFMSITGLIGISAMQRASFGFAPNAVDANSLAGLVEYHLASMSTDAYTVPFGDSHKKRGWGDFSTLQAAVASEIIGRPVDSALSPCGAREYSAALYGSGGLYEDPWRISPELLSLNLTRLVASCSSAATQPLGGAMQRIFSKGGYASMRLPLLVPDDTFPCFGSDTSERCVKGKPSLVDNIPYSFLALQARPNSYSHSEVDFGTFTWSAWGVRLISEYGYGTIATAVGQWDFRRYEYIDNNPAGHNTVVINEAFDGDTINFSQLHWATGQLIGIDIETDTQWQCVELDGSVPYGSSRPDGWMETMRRYACPLADGSFVLIDVLQVKKDRSALNLYGAQYGGPNFNEAEAAQRLHLEEYFHTETSAPLAEDAPGNRLAEELLFDRSSDPSKYKWCSHVDPILLNPSAILLKARCGMGDHRPADGFGLVSGFSTSGGSFVYDGLVTTVDSYFRSNWLKKRRFRFVGESSVGTEIFAFLC</sequence>
<evidence type="ECO:0000259" key="6">
    <source>
        <dbReference type="Pfam" id="PF08662"/>
    </source>
</evidence>
<accession>A0A9P1M4H3</accession>
<dbReference type="Pfam" id="PF08662">
    <property type="entry name" value="eIF2A"/>
    <property type="match status" value="1"/>
</dbReference>
<evidence type="ECO:0000256" key="3">
    <source>
        <dbReference type="ARBA" id="ARBA00022884"/>
    </source>
</evidence>